<dbReference type="STRING" id="1802301.A2664_00505"/>
<comment type="caution">
    <text evidence="2">The sequence shown here is derived from an EMBL/GenBank/DDBJ whole genome shotgun (WGS) entry which is preliminary data.</text>
</comment>
<proteinExistence type="inferred from homology"/>
<evidence type="ECO:0000256" key="1">
    <source>
        <dbReference type="ARBA" id="ARBA00010105"/>
    </source>
</evidence>
<dbReference type="EMBL" id="MHRF01000005">
    <property type="protein sequence ID" value="OHA18411.1"/>
    <property type="molecule type" value="Genomic_DNA"/>
</dbReference>
<dbReference type="PANTHER" id="PTHR11215:SF1">
    <property type="entry name" value="MYG1 EXONUCLEASE"/>
    <property type="match status" value="1"/>
</dbReference>
<accession>A0A1G2M5U5</accession>
<reference evidence="2 3" key="1">
    <citation type="journal article" date="2016" name="Nat. Commun.">
        <title>Thousands of microbial genomes shed light on interconnected biogeochemical processes in an aquifer system.</title>
        <authorList>
            <person name="Anantharaman K."/>
            <person name="Brown C.T."/>
            <person name="Hug L.A."/>
            <person name="Sharon I."/>
            <person name="Castelle C.J."/>
            <person name="Probst A.J."/>
            <person name="Thomas B.C."/>
            <person name="Singh A."/>
            <person name="Wilkins M.J."/>
            <person name="Karaoz U."/>
            <person name="Brodie E.L."/>
            <person name="Williams K.H."/>
            <person name="Hubbard S.S."/>
            <person name="Banfield J.F."/>
        </authorList>
    </citation>
    <scope>NUCLEOTIDE SEQUENCE [LARGE SCALE GENOMIC DNA]</scope>
</reference>
<dbReference type="PANTHER" id="PTHR11215">
    <property type="entry name" value="METAL DEPENDENT HYDROLASE - RELATED"/>
    <property type="match status" value="1"/>
</dbReference>
<protein>
    <recommendedName>
        <fullName evidence="4">Metal-dependent hydrolase</fullName>
    </recommendedName>
</protein>
<dbReference type="Pfam" id="PF03690">
    <property type="entry name" value="MYG1_exonuc"/>
    <property type="match status" value="1"/>
</dbReference>
<evidence type="ECO:0008006" key="4">
    <source>
        <dbReference type="Google" id="ProtNLM"/>
    </source>
</evidence>
<dbReference type="GO" id="GO:0005737">
    <property type="term" value="C:cytoplasm"/>
    <property type="evidence" value="ECO:0007669"/>
    <property type="project" value="TreeGrafter"/>
</dbReference>
<evidence type="ECO:0000313" key="2">
    <source>
        <dbReference type="EMBL" id="OHA18411.1"/>
    </source>
</evidence>
<gene>
    <name evidence="2" type="ORF">A2664_00505</name>
</gene>
<dbReference type="InterPro" id="IPR003226">
    <property type="entry name" value="MYG1_exonuclease"/>
</dbReference>
<name>A0A1G2M5U5_9BACT</name>
<sequence>MYPHVNIVTHSGSFHTDDVFAVATLLLLLEKKPVEVRVIRSREQAVIDQADFAVDVGNIYDPAANRFDHHQTGGAGMRDNKVPYAAFGLLWKQFGVEISGSAEISARVDRVLVQPIDYGDNLGLPLAPLVPDVYPYTLDRIISAFGSTYEEKKVEIDAVFLELVAFAKRIIQREIVKAVALEHASSAVKRAYIDASDKRVVVLDEEYPWYDTLSNYPEPLFVVFPDEKSGNWGISAVRVSLHEFKNRRDFPVAWAGKRAKDLAEVSGVSDAVFCHNRLFFAVAKSKEGAITLAERALSTE</sequence>
<comment type="similarity">
    <text evidence="1">Belongs to the MYG1 family.</text>
</comment>
<dbReference type="Proteomes" id="UP000178873">
    <property type="component" value="Unassembled WGS sequence"/>
</dbReference>
<evidence type="ECO:0000313" key="3">
    <source>
        <dbReference type="Proteomes" id="UP000178873"/>
    </source>
</evidence>
<organism evidence="2 3">
    <name type="scientific">Candidatus Taylorbacteria bacterium RIFCSPHIGHO2_01_FULL_46_22b</name>
    <dbReference type="NCBI Taxonomy" id="1802301"/>
    <lineage>
        <taxon>Bacteria</taxon>
        <taxon>Candidatus Tayloriibacteriota</taxon>
    </lineage>
</organism>
<dbReference type="AlphaFoldDB" id="A0A1G2M5U5"/>